<dbReference type="STRING" id="981085.W9S2A8"/>
<feature type="domain" description="Plus3" evidence="2">
    <location>
        <begin position="209"/>
        <end position="262"/>
    </location>
</feature>
<dbReference type="Proteomes" id="UP000030645">
    <property type="component" value="Unassembled WGS sequence"/>
</dbReference>
<organism evidence="3 4">
    <name type="scientific">Morus notabilis</name>
    <dbReference type="NCBI Taxonomy" id="981085"/>
    <lineage>
        <taxon>Eukaryota</taxon>
        <taxon>Viridiplantae</taxon>
        <taxon>Streptophyta</taxon>
        <taxon>Embryophyta</taxon>
        <taxon>Tracheophyta</taxon>
        <taxon>Spermatophyta</taxon>
        <taxon>Magnoliopsida</taxon>
        <taxon>eudicotyledons</taxon>
        <taxon>Gunneridae</taxon>
        <taxon>Pentapetalae</taxon>
        <taxon>rosids</taxon>
        <taxon>fabids</taxon>
        <taxon>Rosales</taxon>
        <taxon>Moraceae</taxon>
        <taxon>Moreae</taxon>
        <taxon>Morus</taxon>
    </lineage>
</organism>
<dbReference type="InterPro" id="IPR036128">
    <property type="entry name" value="Plus3-like_sf"/>
</dbReference>
<dbReference type="eggNOG" id="KOG1946">
    <property type="taxonomic scope" value="Eukaryota"/>
</dbReference>
<evidence type="ECO:0000256" key="1">
    <source>
        <dbReference type="SAM" id="MobiDB-lite"/>
    </source>
</evidence>
<evidence type="ECO:0000259" key="2">
    <source>
        <dbReference type="PROSITE" id="PS51360"/>
    </source>
</evidence>
<feature type="compositionally biased region" description="Basic and acidic residues" evidence="1">
    <location>
        <begin position="166"/>
        <end position="176"/>
    </location>
</feature>
<proteinExistence type="predicted"/>
<dbReference type="PANTHER" id="PTHR46851:SF22">
    <property type="entry name" value="ZINC ION BINDING _ DNA BINDING PROTEIN"/>
    <property type="match status" value="1"/>
</dbReference>
<gene>
    <name evidence="3" type="ORF">L484_023427</name>
</gene>
<dbReference type="InterPro" id="IPR004343">
    <property type="entry name" value="Plus-3_dom"/>
</dbReference>
<name>W9S2A8_9ROSA</name>
<dbReference type="InterPro" id="IPR045894">
    <property type="entry name" value="At5g08430-like"/>
</dbReference>
<dbReference type="GO" id="GO:0003677">
    <property type="term" value="F:DNA binding"/>
    <property type="evidence" value="ECO:0007669"/>
    <property type="project" value="InterPro"/>
</dbReference>
<dbReference type="Gene3D" id="3.90.70.200">
    <property type="entry name" value="Plus-3 domain"/>
    <property type="match status" value="1"/>
</dbReference>
<dbReference type="OrthoDB" id="1870062at2759"/>
<accession>W9S2A8</accession>
<dbReference type="AlphaFoldDB" id="W9S2A8"/>
<evidence type="ECO:0000313" key="4">
    <source>
        <dbReference type="Proteomes" id="UP000030645"/>
    </source>
</evidence>
<reference evidence="4" key="1">
    <citation type="submission" date="2013-01" db="EMBL/GenBank/DDBJ databases">
        <title>Draft Genome Sequence of a Mulberry Tree, Morus notabilis C.K. Schneid.</title>
        <authorList>
            <person name="He N."/>
            <person name="Zhao S."/>
        </authorList>
    </citation>
    <scope>NUCLEOTIDE SEQUENCE</scope>
</reference>
<dbReference type="PANTHER" id="PTHR46851">
    <property type="entry name" value="OS01G0884500 PROTEIN"/>
    <property type="match status" value="1"/>
</dbReference>
<feature type="compositionally biased region" description="Acidic residues" evidence="1">
    <location>
        <begin position="156"/>
        <end position="165"/>
    </location>
</feature>
<dbReference type="EMBL" id="KE344887">
    <property type="protein sequence ID" value="EXB83821.1"/>
    <property type="molecule type" value="Genomic_DNA"/>
</dbReference>
<dbReference type="KEGG" id="mnt:21406189"/>
<dbReference type="SUPFAM" id="SSF159042">
    <property type="entry name" value="Plus3-like"/>
    <property type="match status" value="1"/>
</dbReference>
<sequence length="262" mass="30279">MDKIEEAAKPLGFNVRQQNYKEKIGFEDRDSFEGLFKEYWEIVQEEEGLTMDDDNAANTQLKKKKKKNKNGKCLSVKIGKGQQEEEFITVDSDKEETEPCKPVQLPHHEVDSVIKRYIREKKTLLTKRGNARKRSQTKSRIFHLLEAHLVESKEESQEDVDDGDGDQVRCPKKDENDDAACKKRRTLSSDMENQVNEVETIIKRSSFASIVAENIKLVYLRRSLVELCKQPESFEGKVVGSFLRVKTDSKDFLQKNSHQLLP</sequence>
<keyword evidence="4" id="KW-1185">Reference proteome</keyword>
<feature type="region of interest" description="Disordered" evidence="1">
    <location>
        <begin position="153"/>
        <end position="176"/>
    </location>
</feature>
<evidence type="ECO:0000313" key="3">
    <source>
        <dbReference type="EMBL" id="EXB83821.1"/>
    </source>
</evidence>
<protein>
    <recommendedName>
        <fullName evidence="2">Plus3 domain-containing protein</fullName>
    </recommendedName>
</protein>
<dbReference type="PROSITE" id="PS51360">
    <property type="entry name" value="PLUS3"/>
    <property type="match status" value="1"/>
</dbReference>